<feature type="non-terminal residue" evidence="1">
    <location>
        <position position="1"/>
    </location>
</feature>
<sequence length="39" mass="4648">PIWANGPEQSPQLWAIRKDFKHPNHFNILKTFQDVILTF</sequence>
<name>A0AAV4YF71_CAEEX</name>
<gene>
    <name evidence="1" type="ORF">CEXT_757531</name>
</gene>
<proteinExistence type="predicted"/>
<comment type="caution">
    <text evidence="1">The sequence shown here is derived from an EMBL/GenBank/DDBJ whole genome shotgun (WGS) entry which is preliminary data.</text>
</comment>
<dbReference type="AlphaFoldDB" id="A0AAV4YF71"/>
<evidence type="ECO:0000313" key="2">
    <source>
        <dbReference type="Proteomes" id="UP001054945"/>
    </source>
</evidence>
<protein>
    <submittedName>
        <fullName evidence="1">Uncharacterized protein</fullName>
    </submittedName>
</protein>
<organism evidence="1 2">
    <name type="scientific">Caerostris extrusa</name>
    <name type="common">Bark spider</name>
    <name type="synonym">Caerostris bankana</name>
    <dbReference type="NCBI Taxonomy" id="172846"/>
    <lineage>
        <taxon>Eukaryota</taxon>
        <taxon>Metazoa</taxon>
        <taxon>Ecdysozoa</taxon>
        <taxon>Arthropoda</taxon>
        <taxon>Chelicerata</taxon>
        <taxon>Arachnida</taxon>
        <taxon>Araneae</taxon>
        <taxon>Araneomorphae</taxon>
        <taxon>Entelegynae</taxon>
        <taxon>Araneoidea</taxon>
        <taxon>Araneidae</taxon>
        <taxon>Caerostris</taxon>
    </lineage>
</organism>
<accession>A0AAV4YF71</accession>
<dbReference type="Proteomes" id="UP001054945">
    <property type="component" value="Unassembled WGS sequence"/>
</dbReference>
<keyword evidence="2" id="KW-1185">Reference proteome</keyword>
<evidence type="ECO:0000313" key="1">
    <source>
        <dbReference type="EMBL" id="GIZ04899.1"/>
    </source>
</evidence>
<reference evidence="1 2" key="1">
    <citation type="submission" date="2021-06" db="EMBL/GenBank/DDBJ databases">
        <title>Caerostris extrusa draft genome.</title>
        <authorList>
            <person name="Kono N."/>
            <person name="Arakawa K."/>
        </authorList>
    </citation>
    <scope>NUCLEOTIDE SEQUENCE [LARGE SCALE GENOMIC DNA]</scope>
</reference>
<dbReference type="EMBL" id="BPLR01019165">
    <property type="protein sequence ID" value="GIZ04899.1"/>
    <property type="molecule type" value="Genomic_DNA"/>
</dbReference>